<dbReference type="Proteomes" id="UP001596266">
    <property type="component" value="Unassembled WGS sequence"/>
</dbReference>
<accession>A0ABW1X2J8</accession>
<comment type="caution">
    <text evidence="3">The sequence shown here is derived from an EMBL/GenBank/DDBJ whole genome shotgun (WGS) entry which is preliminary data.</text>
</comment>
<dbReference type="InterPro" id="IPR021403">
    <property type="entry name" value="DUF3043"/>
</dbReference>
<proteinExistence type="predicted"/>
<protein>
    <submittedName>
        <fullName evidence="3">DUF3043 domain-containing protein</fullName>
    </submittedName>
</protein>
<feature type="transmembrane region" description="Helical" evidence="2">
    <location>
        <begin position="149"/>
        <end position="172"/>
    </location>
</feature>
<name>A0ABW1X2J8_9ACTN</name>
<keyword evidence="2" id="KW-0472">Membrane</keyword>
<evidence type="ECO:0000256" key="1">
    <source>
        <dbReference type="SAM" id="MobiDB-lite"/>
    </source>
</evidence>
<gene>
    <name evidence="3" type="ORF">ACFP57_10705</name>
</gene>
<dbReference type="EMBL" id="JBHSUA010000020">
    <property type="protein sequence ID" value="MFC6397447.1"/>
    <property type="molecule type" value="Genomic_DNA"/>
</dbReference>
<evidence type="ECO:0000313" key="3">
    <source>
        <dbReference type="EMBL" id="MFC6397447.1"/>
    </source>
</evidence>
<feature type="compositionally biased region" description="Polar residues" evidence="1">
    <location>
        <begin position="48"/>
        <end position="58"/>
    </location>
</feature>
<feature type="compositionally biased region" description="Basic and acidic residues" evidence="1">
    <location>
        <begin position="88"/>
        <end position="108"/>
    </location>
</feature>
<sequence length="218" mass="24524">MGLFRPYEQGSKDEPKVGGATAAPAPKASDKAKAARVTPQAAPAVDTVEQTASTNNPQKKGRPTPTRAEAEAARMARLHPVLTPKQQKKADRAAAQDKRLRSLDAAERSPERQLARDYIDSRLSLVSLVLPAMLVLMAISISFPRNVQVTQWVTAATMFLFALFVLSIWLAWRGYQREARVRGLEPKQRGLMMYLMNRMMTMRFMRRPEPRVTRGEKY</sequence>
<reference evidence="4" key="1">
    <citation type="journal article" date="2019" name="Int. J. Syst. Evol. Microbiol.">
        <title>The Global Catalogue of Microorganisms (GCM) 10K type strain sequencing project: providing services to taxonomists for standard genome sequencing and annotation.</title>
        <authorList>
            <consortium name="The Broad Institute Genomics Platform"/>
            <consortium name="The Broad Institute Genome Sequencing Center for Infectious Disease"/>
            <person name="Wu L."/>
            <person name="Ma J."/>
        </authorList>
    </citation>
    <scope>NUCLEOTIDE SEQUENCE [LARGE SCALE GENOMIC DNA]</scope>
    <source>
        <strain evidence="4">CGMCC 1.15277</strain>
    </source>
</reference>
<dbReference type="Pfam" id="PF11241">
    <property type="entry name" value="DUF3043"/>
    <property type="match status" value="1"/>
</dbReference>
<organism evidence="3 4">
    <name type="scientific">Luteococcus sanguinis</name>
    <dbReference type="NCBI Taxonomy" id="174038"/>
    <lineage>
        <taxon>Bacteria</taxon>
        <taxon>Bacillati</taxon>
        <taxon>Actinomycetota</taxon>
        <taxon>Actinomycetes</taxon>
        <taxon>Propionibacteriales</taxon>
        <taxon>Propionibacteriaceae</taxon>
        <taxon>Luteococcus</taxon>
    </lineage>
</organism>
<feature type="transmembrane region" description="Helical" evidence="2">
    <location>
        <begin position="123"/>
        <end position="143"/>
    </location>
</feature>
<keyword evidence="2" id="KW-0812">Transmembrane</keyword>
<dbReference type="RefSeq" id="WP_343885737.1">
    <property type="nucleotide sequence ID" value="NZ_BAAAKI010000010.1"/>
</dbReference>
<feature type="region of interest" description="Disordered" evidence="1">
    <location>
        <begin position="1"/>
        <end position="108"/>
    </location>
</feature>
<evidence type="ECO:0000313" key="4">
    <source>
        <dbReference type="Proteomes" id="UP001596266"/>
    </source>
</evidence>
<evidence type="ECO:0000256" key="2">
    <source>
        <dbReference type="SAM" id="Phobius"/>
    </source>
</evidence>
<keyword evidence="2" id="KW-1133">Transmembrane helix</keyword>
<keyword evidence="4" id="KW-1185">Reference proteome</keyword>